<organism evidence="1">
    <name type="scientific">Ixodes ricinus</name>
    <name type="common">Common tick</name>
    <name type="synonym">Acarus ricinus</name>
    <dbReference type="NCBI Taxonomy" id="34613"/>
    <lineage>
        <taxon>Eukaryota</taxon>
        <taxon>Metazoa</taxon>
        <taxon>Ecdysozoa</taxon>
        <taxon>Arthropoda</taxon>
        <taxon>Chelicerata</taxon>
        <taxon>Arachnida</taxon>
        <taxon>Acari</taxon>
        <taxon>Parasitiformes</taxon>
        <taxon>Ixodida</taxon>
        <taxon>Ixodoidea</taxon>
        <taxon>Ixodidae</taxon>
        <taxon>Ixodinae</taxon>
        <taxon>Ixodes</taxon>
    </lineage>
</organism>
<evidence type="ECO:0000313" key="1">
    <source>
        <dbReference type="EMBL" id="MXU91235.1"/>
    </source>
</evidence>
<name>A0A6B0UNI8_IXORI</name>
<dbReference type="AlphaFoldDB" id="A0A6B0UNI8"/>
<sequence>MTRKSIRGDVRHYVKLLPTFRENADIETYLSAFERLCCVHKVPTELQASLLASALAGIALKAYLDLTVTQAEDYIPSKEHFLCVIILTSRLTGVSLELLNVMIRTFALSGRPRSAALLTAG</sequence>
<accession>A0A6B0UNI8</accession>
<dbReference type="EMBL" id="GIFC01009152">
    <property type="protein sequence ID" value="MXU91235.1"/>
    <property type="molecule type" value="Transcribed_RNA"/>
</dbReference>
<protein>
    <submittedName>
        <fullName evidence="1">Uncharacterized protein</fullName>
    </submittedName>
</protein>
<dbReference type="PANTHER" id="PTHR46888:SF1">
    <property type="entry name" value="RIBONUCLEASE H"/>
    <property type="match status" value="1"/>
</dbReference>
<proteinExistence type="predicted"/>
<reference evidence="1" key="1">
    <citation type="submission" date="2019-12" db="EMBL/GenBank/DDBJ databases">
        <title>An insight into the sialome of adult female Ixodes ricinus ticks feeding for 6 days.</title>
        <authorList>
            <person name="Perner J."/>
            <person name="Ribeiro J.M.C."/>
        </authorList>
    </citation>
    <scope>NUCLEOTIDE SEQUENCE</scope>
    <source>
        <strain evidence="1">Semi-engorged</strain>
        <tissue evidence="1">Salivary glands</tissue>
    </source>
</reference>
<dbReference type="PANTHER" id="PTHR46888">
    <property type="entry name" value="ZINC KNUCKLE DOMAINCONTAINING PROTEIN-RELATED"/>
    <property type="match status" value="1"/>
</dbReference>